<feature type="compositionally biased region" description="Polar residues" evidence="1">
    <location>
        <begin position="58"/>
        <end position="70"/>
    </location>
</feature>
<gene>
    <name evidence="3" type="ORF">ERUC_LOCUS28952</name>
</gene>
<organism evidence="3 4">
    <name type="scientific">Eruca vesicaria subsp. sativa</name>
    <name type="common">Garden rocket</name>
    <name type="synonym">Eruca sativa</name>
    <dbReference type="NCBI Taxonomy" id="29727"/>
    <lineage>
        <taxon>Eukaryota</taxon>
        <taxon>Viridiplantae</taxon>
        <taxon>Streptophyta</taxon>
        <taxon>Embryophyta</taxon>
        <taxon>Tracheophyta</taxon>
        <taxon>Spermatophyta</taxon>
        <taxon>Magnoliopsida</taxon>
        <taxon>eudicotyledons</taxon>
        <taxon>Gunneridae</taxon>
        <taxon>Pentapetalae</taxon>
        <taxon>rosids</taxon>
        <taxon>malvids</taxon>
        <taxon>Brassicales</taxon>
        <taxon>Brassicaceae</taxon>
        <taxon>Brassiceae</taxon>
        <taxon>Eruca</taxon>
    </lineage>
</organism>
<protein>
    <recommendedName>
        <fullName evidence="2">DUF1216 domain-containing protein</fullName>
    </recommendedName>
</protein>
<dbReference type="InterPro" id="IPR009605">
    <property type="entry name" value="DUF1216"/>
</dbReference>
<dbReference type="Proteomes" id="UP001642260">
    <property type="component" value="Unassembled WGS sequence"/>
</dbReference>
<accession>A0ABC8KVC1</accession>
<feature type="region of interest" description="Disordered" evidence="1">
    <location>
        <begin position="32"/>
        <end position="142"/>
    </location>
</feature>
<comment type="caution">
    <text evidence="3">The sequence shown here is derived from an EMBL/GenBank/DDBJ whole genome shotgun (WGS) entry which is preliminary data.</text>
</comment>
<feature type="compositionally biased region" description="Basic and acidic residues" evidence="1">
    <location>
        <begin position="76"/>
        <end position="95"/>
    </location>
</feature>
<reference evidence="3 4" key="1">
    <citation type="submission" date="2022-03" db="EMBL/GenBank/DDBJ databases">
        <authorList>
            <person name="Macdonald S."/>
            <person name="Ahmed S."/>
            <person name="Newling K."/>
        </authorList>
    </citation>
    <scope>NUCLEOTIDE SEQUENCE [LARGE SCALE GENOMIC DNA]</scope>
</reference>
<evidence type="ECO:0000259" key="2">
    <source>
        <dbReference type="Pfam" id="PF06746"/>
    </source>
</evidence>
<dbReference type="EMBL" id="CAKOAT010354043">
    <property type="protein sequence ID" value="CAH8363196.1"/>
    <property type="molecule type" value="Genomic_DNA"/>
</dbReference>
<keyword evidence="4" id="KW-1185">Reference proteome</keyword>
<evidence type="ECO:0000313" key="3">
    <source>
        <dbReference type="EMBL" id="CAH8363196.1"/>
    </source>
</evidence>
<name>A0ABC8KVC1_ERUVS</name>
<feature type="compositionally biased region" description="Polar residues" evidence="1">
    <location>
        <begin position="32"/>
        <end position="49"/>
    </location>
</feature>
<proteinExistence type="predicted"/>
<feature type="domain" description="DUF1216" evidence="2">
    <location>
        <begin position="20"/>
        <end position="124"/>
    </location>
</feature>
<dbReference type="Pfam" id="PF06746">
    <property type="entry name" value="DUF1216"/>
    <property type="match status" value="1"/>
</dbReference>
<dbReference type="AlphaFoldDB" id="A0ABC8KVC1"/>
<evidence type="ECO:0000313" key="4">
    <source>
        <dbReference type="Proteomes" id="UP001642260"/>
    </source>
</evidence>
<sequence>MSFISGLEKKYSQKAELKPFFEKLKASMTVSSKVASTKSAQDYSSTAKSTTDEEQTTQEKLMTSPNQFKDLNSKIVGEKKVSSTQETEIKQKISKIEQGSLSSLRSRAWSMASSEKQNAASSQQQNVDSSQQQNSMGKLKTN</sequence>
<evidence type="ECO:0000256" key="1">
    <source>
        <dbReference type="SAM" id="MobiDB-lite"/>
    </source>
</evidence>
<feature type="compositionally biased region" description="Low complexity" evidence="1">
    <location>
        <begin position="112"/>
        <end position="135"/>
    </location>
</feature>